<accession>A0ABU2ZPM3</accession>
<evidence type="ECO:0000259" key="8">
    <source>
        <dbReference type="Pfam" id="PF01288"/>
    </source>
</evidence>
<dbReference type="NCBIfam" id="TIGR01498">
    <property type="entry name" value="folK"/>
    <property type="match status" value="1"/>
</dbReference>
<dbReference type="SUPFAM" id="SSF55083">
    <property type="entry name" value="6-hydroxymethyl-7,8-dihydropterin pyrophosphokinase, HPPK"/>
    <property type="match status" value="1"/>
</dbReference>
<keyword evidence="3 9" id="KW-0808">Transferase</keyword>
<dbReference type="InterPro" id="IPR000550">
    <property type="entry name" value="Hppk"/>
</dbReference>
<name>A0ABU2ZPM3_9ALTE</name>
<evidence type="ECO:0000256" key="6">
    <source>
        <dbReference type="ARBA" id="ARBA00022840"/>
    </source>
</evidence>
<feature type="domain" description="7,8-dihydro-6-hydroxymethylpterin-pyrophosphokinase" evidence="8">
    <location>
        <begin position="8"/>
        <end position="130"/>
    </location>
</feature>
<evidence type="ECO:0000256" key="2">
    <source>
        <dbReference type="ARBA" id="ARBA00013253"/>
    </source>
</evidence>
<dbReference type="PANTHER" id="PTHR43071">
    <property type="entry name" value="2-AMINO-4-HYDROXY-6-HYDROXYMETHYLDIHYDROPTERIDINE PYROPHOSPHOKINASE"/>
    <property type="match status" value="1"/>
</dbReference>
<protein>
    <recommendedName>
        <fullName evidence="2">2-amino-4-hydroxy-6-hydroxymethyldihydropteridine diphosphokinase</fullName>
        <ecNumber evidence="2">2.7.6.3</ecNumber>
    </recommendedName>
</protein>
<keyword evidence="6" id="KW-0067">ATP-binding</keyword>
<dbReference type="PANTHER" id="PTHR43071:SF2">
    <property type="entry name" value="2-AMINO-4-HYDROXY-6-HYDROXYMETHYLDIHYDROPTERIDINE PYROPHOSPHOKINASE"/>
    <property type="match status" value="1"/>
</dbReference>
<dbReference type="EC" id="2.7.6.3" evidence="2"/>
<dbReference type="Gene3D" id="3.30.70.560">
    <property type="entry name" value="7,8-Dihydro-6-hydroxymethylpterin-pyrophosphokinase HPPK"/>
    <property type="match status" value="1"/>
</dbReference>
<reference evidence="9 10" key="1">
    <citation type="submission" date="2023-09" db="EMBL/GenBank/DDBJ databases">
        <authorList>
            <person name="Rey-Velasco X."/>
        </authorList>
    </citation>
    <scope>NUCLEOTIDE SEQUENCE [LARGE SCALE GENOMIC DNA]</scope>
    <source>
        <strain evidence="9 10">P117</strain>
    </source>
</reference>
<keyword evidence="4" id="KW-0547">Nucleotide-binding</keyword>
<gene>
    <name evidence="9" type="primary">folK</name>
    <name evidence="9" type="ORF">RM552_00950</name>
</gene>
<evidence type="ECO:0000256" key="4">
    <source>
        <dbReference type="ARBA" id="ARBA00022741"/>
    </source>
</evidence>
<dbReference type="RefSeq" id="WP_311368243.1">
    <property type="nucleotide sequence ID" value="NZ_JAVRHX010000001.1"/>
</dbReference>
<keyword evidence="7" id="KW-0289">Folate biosynthesis</keyword>
<dbReference type="CDD" id="cd00483">
    <property type="entry name" value="HPPK"/>
    <property type="match status" value="1"/>
</dbReference>
<comment type="caution">
    <text evidence="9">The sequence shown here is derived from an EMBL/GenBank/DDBJ whole genome shotgun (WGS) entry which is preliminary data.</text>
</comment>
<evidence type="ECO:0000256" key="1">
    <source>
        <dbReference type="ARBA" id="ARBA00005051"/>
    </source>
</evidence>
<keyword evidence="5" id="KW-0418">Kinase</keyword>
<dbReference type="Proteomes" id="UP001253545">
    <property type="component" value="Unassembled WGS sequence"/>
</dbReference>
<evidence type="ECO:0000313" key="10">
    <source>
        <dbReference type="Proteomes" id="UP001253545"/>
    </source>
</evidence>
<dbReference type="GO" id="GO:0003848">
    <property type="term" value="F:2-amino-4-hydroxy-6-hydroxymethyldihydropteridine diphosphokinase activity"/>
    <property type="evidence" value="ECO:0007669"/>
    <property type="project" value="UniProtKB-EC"/>
</dbReference>
<sequence>MVSSLILISVGSNINKIDNTRSGLNALALAFDDLSCSSVYESESVGFNGDNFYNLVVKANTSKTIGEVCKCLKKIEDDHGRKREVKFSSRTLDLDLLTYNNEVCEQPVVLPRDEIEYNAFVLQPMAELVPELRHPVTRHTYADLWANFSKSVAGQKQKLWPITFTWSKSPK</sequence>
<evidence type="ECO:0000256" key="7">
    <source>
        <dbReference type="ARBA" id="ARBA00022909"/>
    </source>
</evidence>
<dbReference type="Pfam" id="PF01288">
    <property type="entry name" value="HPPK"/>
    <property type="match status" value="1"/>
</dbReference>
<evidence type="ECO:0000313" key="9">
    <source>
        <dbReference type="EMBL" id="MDT0593407.1"/>
    </source>
</evidence>
<dbReference type="InterPro" id="IPR035907">
    <property type="entry name" value="Hppk_sf"/>
</dbReference>
<keyword evidence="10" id="KW-1185">Reference proteome</keyword>
<comment type="pathway">
    <text evidence="1">Cofactor biosynthesis; tetrahydrofolate biosynthesis; 2-amino-4-hydroxy-6-hydroxymethyl-7,8-dihydropteridine diphosphate from 7,8-dihydroneopterin triphosphate: step 4/4.</text>
</comment>
<dbReference type="EMBL" id="JAVRHX010000001">
    <property type="protein sequence ID" value="MDT0593407.1"/>
    <property type="molecule type" value="Genomic_DNA"/>
</dbReference>
<proteinExistence type="predicted"/>
<organism evidence="9 10">
    <name type="scientific">Glaciecola petra</name>
    <dbReference type="NCBI Taxonomy" id="3075602"/>
    <lineage>
        <taxon>Bacteria</taxon>
        <taxon>Pseudomonadati</taxon>
        <taxon>Pseudomonadota</taxon>
        <taxon>Gammaproteobacteria</taxon>
        <taxon>Alteromonadales</taxon>
        <taxon>Alteromonadaceae</taxon>
        <taxon>Glaciecola</taxon>
    </lineage>
</organism>
<evidence type="ECO:0000256" key="5">
    <source>
        <dbReference type="ARBA" id="ARBA00022777"/>
    </source>
</evidence>
<evidence type="ECO:0000256" key="3">
    <source>
        <dbReference type="ARBA" id="ARBA00022679"/>
    </source>
</evidence>